<dbReference type="PROSITE" id="PS51257">
    <property type="entry name" value="PROKAR_LIPOPROTEIN"/>
    <property type="match status" value="1"/>
</dbReference>
<keyword evidence="2 8" id="KW-0732">Signal</keyword>
<dbReference type="HAMAP" id="MF_02204">
    <property type="entry name" value="Pal"/>
    <property type="match status" value="1"/>
</dbReference>
<organism evidence="11 12">
    <name type="scientific">Candidatus Arcanibacter lacustris</name>
    <dbReference type="NCBI Taxonomy" id="1607817"/>
    <lineage>
        <taxon>Bacteria</taxon>
        <taxon>Pseudomonadati</taxon>
        <taxon>Pseudomonadota</taxon>
        <taxon>Alphaproteobacteria</taxon>
        <taxon>Rickettsiales</taxon>
        <taxon>Candidatus Arcanibacter</taxon>
    </lineage>
</organism>
<dbReference type="PANTHER" id="PTHR30329:SF21">
    <property type="entry name" value="LIPOPROTEIN YIAD-RELATED"/>
    <property type="match status" value="1"/>
</dbReference>
<name>A0A0F5MPS8_9RICK</name>
<comment type="similarity">
    <text evidence="8">Belongs to the Pal lipoprotein family.</text>
</comment>
<keyword evidence="6 8" id="KW-0449">Lipoprotein</keyword>
<evidence type="ECO:0000259" key="10">
    <source>
        <dbReference type="PROSITE" id="PS51123"/>
    </source>
</evidence>
<dbReference type="InterPro" id="IPR050330">
    <property type="entry name" value="Bact_OuterMem_StrucFunc"/>
</dbReference>
<dbReference type="Pfam" id="PF00691">
    <property type="entry name" value="OmpA"/>
    <property type="match status" value="1"/>
</dbReference>
<dbReference type="InterPro" id="IPR006665">
    <property type="entry name" value="OmpA-like"/>
</dbReference>
<dbReference type="SUPFAM" id="SSF103088">
    <property type="entry name" value="OmpA-like"/>
    <property type="match status" value="1"/>
</dbReference>
<dbReference type="GO" id="GO:0051301">
    <property type="term" value="P:cell division"/>
    <property type="evidence" value="ECO:0007669"/>
    <property type="project" value="UniProtKB-UniRule"/>
</dbReference>
<feature type="domain" description="OmpA-like" evidence="10">
    <location>
        <begin position="39"/>
        <end position="154"/>
    </location>
</feature>
<evidence type="ECO:0000313" key="12">
    <source>
        <dbReference type="Proteomes" id="UP000033358"/>
    </source>
</evidence>
<keyword evidence="5 8" id="KW-0998">Cell outer membrane</keyword>
<evidence type="ECO:0000256" key="6">
    <source>
        <dbReference type="ARBA" id="ARBA00023288"/>
    </source>
</evidence>
<dbReference type="PRINTS" id="PR01021">
    <property type="entry name" value="OMPADOMAIN"/>
</dbReference>
<evidence type="ECO:0000256" key="3">
    <source>
        <dbReference type="ARBA" id="ARBA00023136"/>
    </source>
</evidence>
<reference evidence="11 12" key="1">
    <citation type="submission" date="2015-02" db="EMBL/GenBank/DDBJ databases">
        <title>Single cell genomics of a rare environmental alphaproteobacterium provides unique insights into Rickettsiaceae evolution.</title>
        <authorList>
            <person name="Martijn J."/>
            <person name="Schulz F."/>
            <person name="Zaremba-Niedzwiedzka K."/>
            <person name="Viklund J."/>
            <person name="Stepanauskas R."/>
            <person name="Andersson S.G.E."/>
            <person name="Horn M."/>
            <person name="Guy L."/>
            <person name="Ettema T.J.G."/>
        </authorList>
    </citation>
    <scope>NUCLEOTIDE SEQUENCE [LARGE SCALE GENOMIC DNA]</scope>
    <source>
        <strain evidence="11 12">SCGC AAA041-L04</strain>
    </source>
</reference>
<comment type="caution">
    <text evidence="11">The sequence shown here is derived from an EMBL/GenBank/DDBJ whole genome shotgun (WGS) entry which is preliminary data.</text>
</comment>
<evidence type="ECO:0000256" key="9">
    <source>
        <dbReference type="SAM" id="MobiDB-lite"/>
    </source>
</evidence>
<dbReference type="InterPro" id="IPR014169">
    <property type="entry name" value="Pal_lipo_C"/>
</dbReference>
<keyword evidence="3 8" id="KW-0472">Membrane</keyword>
<evidence type="ECO:0000256" key="4">
    <source>
        <dbReference type="ARBA" id="ARBA00023139"/>
    </source>
</evidence>
<dbReference type="Proteomes" id="UP000033358">
    <property type="component" value="Unassembled WGS sequence"/>
</dbReference>
<dbReference type="Gene3D" id="3.30.1330.60">
    <property type="entry name" value="OmpA-like domain"/>
    <property type="match status" value="1"/>
</dbReference>
<dbReference type="AlphaFoldDB" id="A0A0F5MPS8"/>
<dbReference type="GO" id="GO:0009279">
    <property type="term" value="C:cell outer membrane"/>
    <property type="evidence" value="ECO:0007669"/>
    <property type="project" value="UniProtKB-SubCell"/>
</dbReference>
<keyword evidence="1 8" id="KW-0132">Cell division</keyword>
<dbReference type="PANTHER" id="PTHR30329">
    <property type="entry name" value="STATOR ELEMENT OF FLAGELLAR MOTOR COMPLEX"/>
    <property type="match status" value="1"/>
</dbReference>
<dbReference type="InterPro" id="IPR036737">
    <property type="entry name" value="OmpA-like_sf"/>
</dbReference>
<dbReference type="PATRIC" id="fig|1607817.3.peg.124"/>
<proteinExistence type="inferred from homology"/>
<evidence type="ECO:0000256" key="5">
    <source>
        <dbReference type="ARBA" id="ARBA00023237"/>
    </source>
</evidence>
<comment type="subcellular location">
    <subcellularLocation>
        <location evidence="8">Cell outer membrane</location>
        <topology evidence="8">Lipid-anchor</topology>
    </subcellularLocation>
</comment>
<dbReference type="PROSITE" id="PS51123">
    <property type="entry name" value="OMPA_2"/>
    <property type="match status" value="1"/>
</dbReference>
<evidence type="ECO:0000256" key="2">
    <source>
        <dbReference type="ARBA" id="ARBA00022729"/>
    </source>
</evidence>
<feature type="region of interest" description="Disordered" evidence="9">
    <location>
        <begin position="122"/>
        <end position="154"/>
    </location>
</feature>
<dbReference type="NCBIfam" id="TIGR02802">
    <property type="entry name" value="Pal_lipo"/>
    <property type="match status" value="1"/>
</dbReference>
<evidence type="ECO:0000256" key="7">
    <source>
        <dbReference type="ARBA" id="ARBA00023306"/>
    </source>
</evidence>
<sequence length="154" mass="16323">MLRNFVAIVVALGFLSACQTKPVDTAGSAAGGAYAAGSQGDLAANAGDRVLFEFDSSSLNSEAQATLALQAKWLEANPSVTAIVHGHCDERGTVEYNLALGERRANAAKEFLVNSGIDASRLKAHSEGKEQPAVPEHDEDAWRQNRRSVTVVNE</sequence>
<dbReference type="EMBL" id="JYHA01000025">
    <property type="protein sequence ID" value="KKB96775.1"/>
    <property type="molecule type" value="Genomic_DNA"/>
</dbReference>
<comment type="function">
    <text evidence="8">Part of the Tol-Pal system, which plays a role in outer membrane invagination during cell division and is important for maintaining outer membrane integrity.</text>
</comment>
<keyword evidence="7 8" id="KW-0131">Cell cycle</keyword>
<evidence type="ECO:0000313" key="11">
    <source>
        <dbReference type="EMBL" id="KKB96775.1"/>
    </source>
</evidence>
<keyword evidence="4 8" id="KW-0564">Palmitate</keyword>
<gene>
    <name evidence="8" type="primary">pal</name>
    <name evidence="11" type="ORF">SZ25_00124</name>
</gene>
<accession>A0A0F5MPS8</accession>
<comment type="subunit">
    <text evidence="8">The Tol-Pal system is composed of five core proteins: the inner membrane proteins TolA, TolQ and TolR, the periplasmic protein TolB and the outer membrane protein Pal. They form a network linking the inner and outer membranes and the peptidoglycan layer.</text>
</comment>
<dbReference type="InterPro" id="IPR006664">
    <property type="entry name" value="OMP_bac"/>
</dbReference>
<keyword evidence="12" id="KW-1185">Reference proteome</keyword>
<evidence type="ECO:0000256" key="8">
    <source>
        <dbReference type="HAMAP-Rule" id="MF_02204"/>
    </source>
</evidence>
<dbReference type="CDD" id="cd07185">
    <property type="entry name" value="OmpA_C-like"/>
    <property type="match status" value="1"/>
</dbReference>
<protein>
    <recommendedName>
        <fullName evidence="8">Peptidoglycan-associated lipoprotein</fullName>
        <shortName evidence="8">PAL</shortName>
    </recommendedName>
</protein>
<dbReference type="InterPro" id="IPR039001">
    <property type="entry name" value="Pal"/>
</dbReference>
<evidence type="ECO:0000256" key="1">
    <source>
        <dbReference type="ARBA" id="ARBA00022618"/>
    </source>
</evidence>